<organism evidence="4">
    <name type="scientific">Caldiarchaeum subterraneum</name>
    <dbReference type="NCBI Taxonomy" id="311458"/>
    <lineage>
        <taxon>Archaea</taxon>
        <taxon>Nitrososphaerota</taxon>
        <taxon>Candidatus Caldarchaeales</taxon>
        <taxon>Candidatus Caldarchaeaceae</taxon>
        <taxon>Candidatus Caldarchaeum</taxon>
    </lineage>
</organism>
<dbReference type="PANTHER" id="PTHR45937:SF1">
    <property type="entry name" value="ASPARAGINE SYNTHETASE DOMAIN-CONTAINING PROTEIN 1"/>
    <property type="match status" value="1"/>
</dbReference>
<reference evidence="4" key="1">
    <citation type="journal article" date="2020" name="mSystems">
        <title>Genome- and Community-Level Interaction Insights into Carbon Utilization and Element Cycling Functions of Hydrothermarchaeota in Hydrothermal Sediment.</title>
        <authorList>
            <person name="Zhou Z."/>
            <person name="Liu Y."/>
            <person name="Xu W."/>
            <person name="Pan J."/>
            <person name="Luo Z.H."/>
            <person name="Li M."/>
        </authorList>
    </citation>
    <scope>NUCLEOTIDE SEQUENCE [LARGE SCALE GENOMIC DNA]</scope>
    <source>
        <strain evidence="4">SpSt-1074</strain>
    </source>
</reference>
<feature type="domain" description="Asparagine synthetase" evidence="3">
    <location>
        <begin position="182"/>
        <end position="304"/>
    </location>
</feature>
<evidence type="ECO:0000256" key="2">
    <source>
        <dbReference type="ARBA" id="ARBA00022962"/>
    </source>
</evidence>
<dbReference type="PANTHER" id="PTHR45937">
    <property type="entry name" value="ASPARAGINE SYNTHETASE DOMAIN-CONTAINING PROTEIN 1"/>
    <property type="match status" value="1"/>
</dbReference>
<accession>A0A7J3VSY0</accession>
<dbReference type="InterPro" id="IPR029055">
    <property type="entry name" value="Ntn_hydrolases_N"/>
</dbReference>
<dbReference type="GO" id="GO:0004066">
    <property type="term" value="F:asparagine synthase (glutamine-hydrolyzing) activity"/>
    <property type="evidence" value="ECO:0007669"/>
    <property type="project" value="InterPro"/>
</dbReference>
<dbReference type="AlphaFoldDB" id="A0A7J3VSY0"/>
<evidence type="ECO:0000313" key="4">
    <source>
        <dbReference type="EMBL" id="HHM44139.1"/>
    </source>
</evidence>
<dbReference type="CDD" id="cd01991">
    <property type="entry name" value="Asn_synthase_B_C"/>
    <property type="match status" value="1"/>
</dbReference>
<gene>
    <name evidence="4" type="ORF">ENM31_02430</name>
</gene>
<name>A0A7J3VSY0_CALS0</name>
<dbReference type="InterPro" id="IPR001962">
    <property type="entry name" value="Asn_synthase"/>
</dbReference>
<sequence>MIRYLVSVGDGGARPKTFEPERSHVVSLEEGVAAALHVSGEGFSAETYYEAGFDRAVVQALGPSPTGFAEEVLQPGRMDALRSFDGFFAGVVVEDDVVVFRDHAGLVPLYVVDGGVRIATNMPAEAYAWASSPTPLPPGTLLKMRSNQAFQTTRLNPMEAGPETLVNNLSRCIKRLCPKTHAIFFSGGLDSLLLAKLGLDVGLEPKLFTLGVRGSSDFVRSFRAAEVLGLDVVRVEAEPVEVRKALTELEAGLGRMKPMDASISVAMRMLAARAAELGCVASVSGQGADELFGGYMKYSKALVGHGLHAVERMMMDDFSKLNEFGLPRDFLAVRSAGAYLITPYLCREVVEAALGTPLSLKLSFENGKVVRKKVLREACRVVGLGELAEVEKKALQYGTGLEKLLRRIRASG</sequence>
<comment type="caution">
    <text evidence="4">The sequence shown here is derived from an EMBL/GenBank/DDBJ whole genome shotgun (WGS) entry which is preliminary data.</text>
</comment>
<keyword evidence="1" id="KW-0028">Amino-acid biosynthesis</keyword>
<dbReference type="SUPFAM" id="SSF56235">
    <property type="entry name" value="N-terminal nucleophile aminohydrolases (Ntn hydrolases)"/>
    <property type="match status" value="1"/>
</dbReference>
<keyword evidence="2" id="KW-0315">Glutamine amidotransferase</keyword>
<dbReference type="Gene3D" id="3.40.50.620">
    <property type="entry name" value="HUPs"/>
    <property type="match status" value="1"/>
</dbReference>
<proteinExistence type="predicted"/>
<evidence type="ECO:0000259" key="3">
    <source>
        <dbReference type="Pfam" id="PF00733"/>
    </source>
</evidence>
<dbReference type="SUPFAM" id="SSF52402">
    <property type="entry name" value="Adenine nucleotide alpha hydrolases-like"/>
    <property type="match status" value="1"/>
</dbReference>
<dbReference type="Pfam" id="PF00733">
    <property type="entry name" value="Asn_synthase"/>
    <property type="match status" value="1"/>
</dbReference>
<dbReference type="InterPro" id="IPR051857">
    <property type="entry name" value="Asn_synthetase_domain"/>
</dbReference>
<dbReference type="InterPro" id="IPR014729">
    <property type="entry name" value="Rossmann-like_a/b/a_fold"/>
</dbReference>
<protein>
    <recommendedName>
        <fullName evidence="3">Asparagine synthetase domain-containing protein</fullName>
    </recommendedName>
</protein>
<dbReference type="GO" id="GO:0006529">
    <property type="term" value="P:asparagine biosynthetic process"/>
    <property type="evidence" value="ECO:0007669"/>
    <property type="project" value="InterPro"/>
</dbReference>
<evidence type="ECO:0000256" key="1">
    <source>
        <dbReference type="ARBA" id="ARBA00022605"/>
    </source>
</evidence>
<dbReference type="EMBL" id="DRXH01000081">
    <property type="protein sequence ID" value="HHM44139.1"/>
    <property type="molecule type" value="Genomic_DNA"/>
</dbReference>